<keyword evidence="2" id="KW-1185">Reference proteome</keyword>
<evidence type="ECO:0000313" key="1">
    <source>
        <dbReference type="EMBL" id="MDN3202657.1"/>
    </source>
</evidence>
<organism evidence="1 2">
    <name type="scientific">Algoriphagus sediminis</name>
    <dbReference type="NCBI Taxonomy" id="3057113"/>
    <lineage>
        <taxon>Bacteria</taxon>
        <taxon>Pseudomonadati</taxon>
        <taxon>Bacteroidota</taxon>
        <taxon>Cytophagia</taxon>
        <taxon>Cytophagales</taxon>
        <taxon>Cyclobacteriaceae</taxon>
        <taxon>Algoriphagus</taxon>
    </lineage>
</organism>
<comment type="caution">
    <text evidence="1">The sequence shown here is derived from an EMBL/GenBank/DDBJ whole genome shotgun (WGS) entry which is preliminary data.</text>
</comment>
<reference evidence="1" key="1">
    <citation type="submission" date="2023-06" db="EMBL/GenBank/DDBJ databases">
        <title>Robiginitalea aurantiacus sp. nov. and Algoriphagus sediminis sp. nov., isolated from coastal sediment.</title>
        <authorList>
            <person name="Zhou Z.Y."/>
            <person name="An J."/>
            <person name="Jia Y.W."/>
            <person name="Du Z.J."/>
        </authorList>
    </citation>
    <scope>NUCLEOTIDE SEQUENCE</scope>
    <source>
        <strain evidence="1">C2-7</strain>
    </source>
</reference>
<dbReference type="CDD" id="cd02947">
    <property type="entry name" value="TRX_family"/>
    <property type="match status" value="1"/>
</dbReference>
<evidence type="ECO:0000313" key="2">
    <source>
        <dbReference type="Proteomes" id="UP001171916"/>
    </source>
</evidence>
<accession>A0ABT7Y810</accession>
<dbReference type="Gene3D" id="3.40.30.10">
    <property type="entry name" value="Glutaredoxin"/>
    <property type="match status" value="1"/>
</dbReference>
<dbReference type="Pfam" id="PF14595">
    <property type="entry name" value="Thioredoxin_9"/>
    <property type="match status" value="1"/>
</dbReference>
<dbReference type="EMBL" id="JAUEPH010000001">
    <property type="protein sequence ID" value="MDN3202657.1"/>
    <property type="molecule type" value="Genomic_DNA"/>
</dbReference>
<dbReference type="InterPro" id="IPR036249">
    <property type="entry name" value="Thioredoxin-like_sf"/>
</dbReference>
<gene>
    <name evidence="1" type="ORF">QVH07_00795</name>
</gene>
<name>A0ABT7Y810_9BACT</name>
<protein>
    <submittedName>
        <fullName evidence="1">Thioredoxin family protein</fullName>
    </submittedName>
</protein>
<dbReference type="RefSeq" id="WP_289998207.1">
    <property type="nucleotide sequence ID" value="NZ_JAUEPH010000001.1"/>
</dbReference>
<dbReference type="SUPFAM" id="SSF52833">
    <property type="entry name" value="Thioredoxin-like"/>
    <property type="match status" value="1"/>
</dbReference>
<proteinExistence type="predicted"/>
<dbReference type="Proteomes" id="UP001171916">
    <property type="component" value="Unassembled WGS sequence"/>
</dbReference>
<sequence>METLIRMDIKAAFEAGYSYQEFKDLTDQLLAENRTTGPNQSETYIEYTRLNQRRMRRWDKTVKISDSLKEAIMRISEEQRWLIITEAWCGDGAQNIPFIQKLADLNPRVKTSYIMRDEYPEIMDEYLTNGARSIPKLIAFDKDFEKDFFTWGPRPEFLQNRLREYKIDPKGVSSKEFAEGTHLWYARDKNKSIDAEFLGLISNL</sequence>